<evidence type="ECO:0000256" key="1">
    <source>
        <dbReference type="SAM" id="MobiDB-lite"/>
    </source>
</evidence>
<sequence length="116" mass="12903">MLNSSPSLGSSMKKTFLALSVMTLWSTCQVKADEAIKVTDIQHYLNGSAVSIYTLSQGDIQLLNTSSNDDVKPLNSKTRHLFYDGVFSQSPSLEIEQNRDSTLSDYHDTKCSSQYE</sequence>
<accession>A0ABX3F6F4</accession>
<feature type="region of interest" description="Disordered" evidence="1">
    <location>
        <begin position="94"/>
        <end position="116"/>
    </location>
</feature>
<reference evidence="2 3" key="1">
    <citation type="submission" date="2016-09" db="EMBL/GenBank/DDBJ databases">
        <title>Genomic Taxonomy of the Vibrionaceae.</title>
        <authorList>
            <person name="Gonzalez-Castillo A."/>
            <person name="Gomez-Gil B."/>
            <person name="Enciso-Ibarra K."/>
        </authorList>
    </citation>
    <scope>NUCLEOTIDE SEQUENCE [LARGE SCALE GENOMIC DNA]</scope>
    <source>
        <strain evidence="2 3">CAIM 1902</strain>
    </source>
</reference>
<dbReference type="Proteomes" id="UP000186039">
    <property type="component" value="Unassembled WGS sequence"/>
</dbReference>
<protein>
    <submittedName>
        <fullName evidence="2">Uncharacterized protein</fullName>
    </submittedName>
</protein>
<keyword evidence="3" id="KW-1185">Reference proteome</keyword>
<dbReference type="EMBL" id="MJMH01000217">
    <property type="protein sequence ID" value="OLQ85763.1"/>
    <property type="molecule type" value="Genomic_DNA"/>
</dbReference>
<proteinExistence type="predicted"/>
<name>A0ABX3F6F4_9VIBR</name>
<organism evidence="2 3">
    <name type="scientific">Vibrio panuliri</name>
    <dbReference type="NCBI Taxonomy" id="1381081"/>
    <lineage>
        <taxon>Bacteria</taxon>
        <taxon>Pseudomonadati</taxon>
        <taxon>Pseudomonadota</taxon>
        <taxon>Gammaproteobacteria</taxon>
        <taxon>Vibrionales</taxon>
        <taxon>Vibrionaceae</taxon>
        <taxon>Vibrio</taxon>
    </lineage>
</organism>
<gene>
    <name evidence="2" type="ORF">BIY20_02940</name>
</gene>
<evidence type="ECO:0000313" key="2">
    <source>
        <dbReference type="EMBL" id="OLQ85763.1"/>
    </source>
</evidence>
<comment type="caution">
    <text evidence="2">The sequence shown here is derived from an EMBL/GenBank/DDBJ whole genome shotgun (WGS) entry which is preliminary data.</text>
</comment>
<evidence type="ECO:0000313" key="3">
    <source>
        <dbReference type="Proteomes" id="UP000186039"/>
    </source>
</evidence>